<dbReference type="GO" id="GO:0006508">
    <property type="term" value="P:proteolysis"/>
    <property type="evidence" value="ECO:0007669"/>
    <property type="project" value="UniProtKB-KW"/>
</dbReference>
<evidence type="ECO:0000256" key="10">
    <source>
        <dbReference type="PROSITE-ProRule" id="PRU01211"/>
    </source>
</evidence>
<dbReference type="PRINTS" id="PR00480">
    <property type="entry name" value="ASTACIN"/>
</dbReference>
<evidence type="ECO:0000256" key="7">
    <source>
        <dbReference type="ARBA" id="ARBA00023145"/>
    </source>
</evidence>
<comment type="caution">
    <text evidence="10">Lacks conserved residue(s) required for the propagation of feature annotation.</text>
</comment>
<keyword evidence="6 10" id="KW-0482">Metalloprotease</keyword>
<evidence type="ECO:0000256" key="5">
    <source>
        <dbReference type="ARBA" id="ARBA00022833"/>
    </source>
</evidence>
<keyword evidence="7" id="KW-0865">Zymogen</keyword>
<feature type="region of interest" description="Disordered" evidence="12">
    <location>
        <begin position="1"/>
        <end position="36"/>
    </location>
</feature>
<dbReference type="SUPFAM" id="SSF55486">
    <property type="entry name" value="Metalloproteases ('zincins'), catalytic domain"/>
    <property type="match status" value="1"/>
</dbReference>
<dbReference type="SMART" id="SM00235">
    <property type="entry name" value="ZnMc"/>
    <property type="match status" value="1"/>
</dbReference>
<feature type="non-terminal residue" evidence="14">
    <location>
        <position position="1"/>
    </location>
</feature>
<dbReference type="InterPro" id="IPR034035">
    <property type="entry name" value="Astacin-like_dom"/>
</dbReference>
<dbReference type="InterPro" id="IPR006026">
    <property type="entry name" value="Peptidase_Metallo"/>
</dbReference>
<evidence type="ECO:0000256" key="2">
    <source>
        <dbReference type="ARBA" id="ARBA00022723"/>
    </source>
</evidence>
<evidence type="ECO:0000256" key="9">
    <source>
        <dbReference type="ARBA" id="ARBA00023180"/>
    </source>
</evidence>
<gene>
    <name evidence="14" type="ORF">AAG570_000048</name>
</gene>
<dbReference type="Gene3D" id="3.40.390.10">
    <property type="entry name" value="Collagenase (Catalytic Domain)"/>
    <property type="match status" value="1"/>
</dbReference>
<keyword evidence="1 10" id="KW-0645">Protease</keyword>
<dbReference type="PROSITE" id="PS51864">
    <property type="entry name" value="ASTACIN"/>
    <property type="match status" value="1"/>
</dbReference>
<evidence type="ECO:0000313" key="15">
    <source>
        <dbReference type="Proteomes" id="UP001558652"/>
    </source>
</evidence>
<organism evidence="14 15">
    <name type="scientific">Ranatra chinensis</name>
    <dbReference type="NCBI Taxonomy" id="642074"/>
    <lineage>
        <taxon>Eukaryota</taxon>
        <taxon>Metazoa</taxon>
        <taxon>Ecdysozoa</taxon>
        <taxon>Arthropoda</taxon>
        <taxon>Hexapoda</taxon>
        <taxon>Insecta</taxon>
        <taxon>Pterygota</taxon>
        <taxon>Neoptera</taxon>
        <taxon>Paraneoptera</taxon>
        <taxon>Hemiptera</taxon>
        <taxon>Heteroptera</taxon>
        <taxon>Panheteroptera</taxon>
        <taxon>Nepomorpha</taxon>
        <taxon>Nepidae</taxon>
        <taxon>Ranatrinae</taxon>
        <taxon>Ranatra</taxon>
    </lineage>
</organism>
<dbReference type="PANTHER" id="PTHR10127:SF780">
    <property type="entry name" value="METALLOENDOPEPTIDASE"/>
    <property type="match status" value="1"/>
</dbReference>
<keyword evidence="9" id="KW-0325">Glycoprotein</keyword>
<name>A0ABD0YVY8_9HEMI</name>
<protein>
    <recommendedName>
        <fullName evidence="11">Metalloendopeptidase</fullName>
        <ecNumber evidence="11">3.4.24.-</ecNumber>
    </recommendedName>
</protein>
<dbReference type="EMBL" id="JBFDAA010000001">
    <property type="protein sequence ID" value="KAL1140116.1"/>
    <property type="molecule type" value="Genomic_DNA"/>
</dbReference>
<evidence type="ECO:0000256" key="11">
    <source>
        <dbReference type="RuleBase" id="RU361183"/>
    </source>
</evidence>
<dbReference type="FunFam" id="3.40.390.10:FF:000015">
    <property type="entry name" value="Meprin A subunit"/>
    <property type="match status" value="1"/>
</dbReference>
<comment type="caution">
    <text evidence="14">The sequence shown here is derived from an EMBL/GenBank/DDBJ whole genome shotgun (WGS) entry which is preliminary data.</text>
</comment>
<dbReference type="EC" id="3.4.24.-" evidence="11"/>
<evidence type="ECO:0000256" key="1">
    <source>
        <dbReference type="ARBA" id="ARBA00022670"/>
    </source>
</evidence>
<evidence type="ECO:0000256" key="3">
    <source>
        <dbReference type="ARBA" id="ARBA00022729"/>
    </source>
</evidence>
<dbReference type="CDD" id="cd04280">
    <property type="entry name" value="ZnMc_astacin_like"/>
    <property type="match status" value="1"/>
</dbReference>
<feature type="domain" description="Peptidase M12A" evidence="13">
    <location>
        <begin position="36"/>
        <end position="231"/>
    </location>
</feature>
<dbReference type="AlphaFoldDB" id="A0ABD0YVY8"/>
<dbReference type="InterPro" id="IPR024079">
    <property type="entry name" value="MetalloPept_cat_dom_sf"/>
</dbReference>
<feature type="compositionally biased region" description="Basic and acidic residues" evidence="12">
    <location>
        <begin position="1"/>
        <end position="11"/>
    </location>
</feature>
<feature type="active site" evidence="10">
    <location>
        <position position="130"/>
    </location>
</feature>
<feature type="binding site" evidence="10">
    <location>
        <position position="133"/>
    </location>
    <ligand>
        <name>Zn(2+)</name>
        <dbReference type="ChEBI" id="CHEBI:29105"/>
        <note>catalytic</note>
    </ligand>
</feature>
<keyword evidence="5 10" id="KW-0862">Zinc</keyword>
<dbReference type="GO" id="GO:0008270">
    <property type="term" value="F:zinc ion binding"/>
    <property type="evidence" value="ECO:0007669"/>
    <property type="project" value="UniProtKB-UniRule"/>
</dbReference>
<proteinExistence type="predicted"/>
<dbReference type="GO" id="GO:0004222">
    <property type="term" value="F:metalloendopeptidase activity"/>
    <property type="evidence" value="ECO:0007669"/>
    <property type="project" value="UniProtKB-UniRule"/>
</dbReference>
<evidence type="ECO:0000256" key="4">
    <source>
        <dbReference type="ARBA" id="ARBA00022801"/>
    </source>
</evidence>
<keyword evidence="2 10" id="KW-0479">Metal-binding</keyword>
<evidence type="ECO:0000256" key="8">
    <source>
        <dbReference type="ARBA" id="ARBA00023157"/>
    </source>
</evidence>
<keyword evidence="15" id="KW-1185">Reference proteome</keyword>
<evidence type="ECO:0000313" key="14">
    <source>
        <dbReference type="EMBL" id="KAL1140116.1"/>
    </source>
</evidence>
<evidence type="ECO:0000256" key="6">
    <source>
        <dbReference type="ARBA" id="ARBA00023049"/>
    </source>
</evidence>
<keyword evidence="3" id="KW-0732">Signal</keyword>
<keyword evidence="8" id="KW-1015">Disulfide bond</keyword>
<dbReference type="Pfam" id="PF01400">
    <property type="entry name" value="Astacin"/>
    <property type="match status" value="1"/>
</dbReference>
<dbReference type="PANTHER" id="PTHR10127">
    <property type="entry name" value="DISCOIDIN, CUB, EGF, LAMININ , AND ZINC METALLOPROTEASE DOMAIN CONTAINING"/>
    <property type="match status" value="1"/>
</dbReference>
<dbReference type="InterPro" id="IPR001506">
    <property type="entry name" value="Peptidase_M12A"/>
</dbReference>
<evidence type="ECO:0000259" key="13">
    <source>
        <dbReference type="PROSITE" id="PS51864"/>
    </source>
</evidence>
<keyword evidence="4 10" id="KW-0378">Hydrolase</keyword>
<comment type="cofactor">
    <cofactor evidence="10 11">
        <name>Zn(2+)</name>
        <dbReference type="ChEBI" id="CHEBI:29105"/>
    </cofactor>
    <text evidence="10 11">Binds 1 zinc ion per subunit.</text>
</comment>
<feature type="binding site" evidence="10">
    <location>
        <position position="129"/>
    </location>
    <ligand>
        <name>Zn(2+)</name>
        <dbReference type="ChEBI" id="CHEBI:29105"/>
        <note>catalytic</note>
    </ligand>
</feature>
<dbReference type="Proteomes" id="UP001558652">
    <property type="component" value="Unassembled WGS sequence"/>
</dbReference>
<evidence type="ECO:0000256" key="12">
    <source>
        <dbReference type="SAM" id="MobiDB-lite"/>
    </source>
</evidence>
<reference evidence="14 15" key="1">
    <citation type="submission" date="2024-07" db="EMBL/GenBank/DDBJ databases">
        <title>Chromosome-level genome assembly of the water stick insect Ranatra chinensis (Heteroptera: Nepidae).</title>
        <authorList>
            <person name="Liu X."/>
        </authorList>
    </citation>
    <scope>NUCLEOTIDE SEQUENCE [LARGE SCALE GENOMIC DNA]</scope>
    <source>
        <strain evidence="14">Cailab_2021Rc</strain>
        <tissue evidence="14">Muscle</tissue>
    </source>
</reference>
<feature type="binding site" evidence="10">
    <location>
        <position position="139"/>
    </location>
    <ligand>
        <name>Zn(2+)</name>
        <dbReference type="ChEBI" id="CHEBI:29105"/>
        <note>catalytic</note>
    </ligand>
</feature>
<sequence length="243" mass="28095">RSGEAVSRWDPDSPFNPEELGHYAEGTLGGGAQGRNGLRAKTSRWTDGIVPYVIRDNFNQADLHMIDYAMREYRRQTCVKFVPRTTERDYLVITSSNTGCWSSVGRLGGPQELNLQSPGCLTKVGTVMHEMMHAIGFLHEQNRWERDQYVIINYSNIQPGRESNFEKAQKWTTDDQGVTYDYDSVMHYSAAAFSANGRPTITPRHPIATLGQRDNLSKMDIQKIRRMYKCRKNTRRRNWFFFR</sequence>
<accession>A0ABD0YVY8</accession>